<proteinExistence type="predicted"/>
<dbReference type="GO" id="GO:0007095">
    <property type="term" value="P:mitotic G2 DNA damage checkpoint signaling"/>
    <property type="evidence" value="ECO:0007669"/>
    <property type="project" value="TreeGrafter"/>
</dbReference>
<reference evidence="2" key="1">
    <citation type="submission" date="2015-10" db="EMBL/GenBank/DDBJ databases">
        <title>EvidentialGene: Evidence-directed Construction of Complete mRNA Transcriptomes without Genomes.</title>
        <authorList>
            <person name="Gilbert D.G."/>
        </authorList>
    </citation>
    <scope>NUCLEOTIDE SEQUENCE</scope>
</reference>
<dbReference type="PANTHER" id="PTHR13561:SF20">
    <property type="entry name" value="DNA TOPOISOMERASE 2-BINDING PROTEIN 1"/>
    <property type="match status" value="1"/>
</dbReference>
<dbReference type="Pfam" id="PF12738">
    <property type="entry name" value="PTCB-BRCT"/>
    <property type="match status" value="2"/>
</dbReference>
<dbReference type="CDD" id="cd17731">
    <property type="entry name" value="BRCT_TopBP1_rpt2_like"/>
    <property type="match status" value="1"/>
</dbReference>
<accession>A0A0P5JFV7</accession>
<dbReference type="GO" id="GO:0033314">
    <property type="term" value="P:mitotic DNA replication checkpoint signaling"/>
    <property type="evidence" value="ECO:0007669"/>
    <property type="project" value="TreeGrafter"/>
</dbReference>
<dbReference type="InterPro" id="IPR036420">
    <property type="entry name" value="BRCT_dom_sf"/>
</dbReference>
<dbReference type="SUPFAM" id="SSF52113">
    <property type="entry name" value="BRCT domain"/>
    <property type="match status" value="4"/>
</dbReference>
<dbReference type="Gene3D" id="3.40.50.10190">
    <property type="entry name" value="BRCT domain"/>
    <property type="match status" value="6"/>
</dbReference>
<dbReference type="EMBL" id="GDIQ01099880">
    <property type="protein sequence ID" value="JAL51846.1"/>
    <property type="molecule type" value="Transcribed_RNA"/>
</dbReference>
<keyword evidence="1" id="KW-0677">Repeat</keyword>
<dbReference type="CDD" id="cd17738">
    <property type="entry name" value="BRCT_TopBP1_rpt7"/>
    <property type="match status" value="1"/>
</dbReference>
<dbReference type="PROSITE" id="PS50172">
    <property type="entry name" value="BRCT"/>
    <property type="match status" value="4"/>
</dbReference>
<name>A0A0P5JFV7_9CRUS</name>
<dbReference type="FunFam" id="3.40.50.10190:FF:000018">
    <property type="entry name" value="DNA topoisomerase 2-binding protein 1"/>
    <property type="match status" value="1"/>
</dbReference>
<dbReference type="OrthoDB" id="251770at2759"/>
<evidence type="ECO:0000256" key="1">
    <source>
        <dbReference type="ARBA" id="ARBA00022737"/>
    </source>
</evidence>
<dbReference type="InterPro" id="IPR059215">
    <property type="entry name" value="BRCT2_TopBP1-like"/>
</dbReference>
<sequence length="941" mass="104828">MNGKVCLNVICVIPKNSTIYPQSLALAQKCCKEHGFNVDRITEEDCMKLQPCREDIFILAEFDGPLFEFLKSCNSKVVGPQCILAFINNEEPLPDVSMSVFNFAMKGIVVTSTGLSSQEKKTIQEKIQFMGGNYSPEFSANITHLIVKSVADFSPKFKVAVGRRIPRMIPDWIDAVWDANLEETIHATDPIFTSLHCPIFHGCIVSASQISVEERESIKKIIRANGGQYSAKLERGKTNIVIIPSAEGEKYRHARQWKILCLKPEWIQASLEEGYAVDPKCFTLNETNTTLPSNKSSTLKAHSRSFANLGNSSVNSTIFDENQQTCQPIDETAIGYPCSFSKPQRYGSLQREPLDCLNLTLSVNAGPFLKGCKIFLSGFNSPQLEKLRRILSNAGVTRSFVVNKSISHVIVGETVKVDWDQLMRLENKPHVVTVEWLAQSLRLKSAAPEADYLHPEWENLSNFCDTKGASKDHPPIEKIDDSLEEMQLTLQTLTTDQIEEEEAEKSLPTDAVLSDLTLKSDSLETYSVSSMNGLIASSKRSPVVTKNHLCIVTESMIGESANCDTPSYLHPSDTPSYLHPSRNGTNTLCVTPEPRPALCNMLTPDTPYGRLLNPDPSPGTRKMWKHALDNRVRLTPRADESVDVSTSPHVFHPIEIFPGITEYFHNLTKRMLRDTLSAGDAADNTASADLSKTQKTVASQSVASAYCVMFSGMSQEDRNSCTEILENLGGTVFSANQYDPACTHLVVAKLGCNEKLLTSMAAGKWIVHPGWVYESEKMRRFVDERKYEWGNPTCNDSISKEEAKIAAAAYYWRVNRNRDFPAGPFQGITAELHLGDENDSFQRLLETGGGEVVSPGSALDNSKTNLCIVENREIKKRQLSLYASKGLYCVPPVYLRNLILAVGNKLQWSESVLPVFLPYLSNFTVSLWKVPNKSWYSHSRK</sequence>
<dbReference type="InterPro" id="IPR001357">
    <property type="entry name" value="BRCT_dom"/>
</dbReference>
<dbReference type="GO" id="GO:0006270">
    <property type="term" value="P:DNA replication initiation"/>
    <property type="evidence" value="ECO:0007669"/>
    <property type="project" value="TreeGrafter"/>
</dbReference>
<dbReference type="PANTHER" id="PTHR13561">
    <property type="entry name" value="DNA REPLICATION REGULATOR DPB11-RELATED"/>
    <property type="match status" value="1"/>
</dbReference>
<evidence type="ECO:0000313" key="2">
    <source>
        <dbReference type="EMBL" id="JAL51846.1"/>
    </source>
</evidence>
<protein>
    <submittedName>
        <fullName evidence="2">DNA topoisomerase 2-binding protein 1-A</fullName>
    </submittedName>
</protein>
<organism evidence="2">
    <name type="scientific">Daphnia magna</name>
    <dbReference type="NCBI Taxonomy" id="35525"/>
    <lineage>
        <taxon>Eukaryota</taxon>
        <taxon>Metazoa</taxon>
        <taxon>Ecdysozoa</taxon>
        <taxon>Arthropoda</taxon>
        <taxon>Crustacea</taxon>
        <taxon>Branchiopoda</taxon>
        <taxon>Diplostraca</taxon>
        <taxon>Cladocera</taxon>
        <taxon>Anomopoda</taxon>
        <taxon>Daphniidae</taxon>
        <taxon>Daphnia</taxon>
    </lineage>
</organism>
<keyword evidence="2" id="KW-0413">Isomerase</keyword>
<dbReference type="AlphaFoldDB" id="A0A0P5JFV7"/>
<dbReference type="SMART" id="SM00292">
    <property type="entry name" value="BRCT"/>
    <property type="match status" value="5"/>
</dbReference>
<dbReference type="GO" id="GO:0016853">
    <property type="term" value="F:isomerase activity"/>
    <property type="evidence" value="ECO:0007669"/>
    <property type="project" value="UniProtKB-KW"/>
</dbReference>
<dbReference type="Pfam" id="PF00533">
    <property type="entry name" value="BRCT"/>
    <property type="match status" value="2"/>
</dbReference>